<dbReference type="AlphaFoldDB" id="A0A1F2UU16"/>
<comment type="caution">
    <text evidence="13">The sequence shown here is derived from an EMBL/GenBank/DDBJ whole genome shotgun (WGS) entry which is preliminary data.</text>
</comment>
<name>A0A1F2UU16_9ACTN</name>
<dbReference type="GO" id="GO:0006508">
    <property type="term" value="P:proteolysis"/>
    <property type="evidence" value="ECO:0007669"/>
    <property type="project" value="UniProtKB-KW"/>
</dbReference>
<keyword evidence="10 11" id="KW-0472">Membrane</keyword>
<dbReference type="Pfam" id="PF02163">
    <property type="entry name" value="Peptidase_M50"/>
    <property type="match status" value="1"/>
</dbReference>
<reference evidence="13 14" key="1">
    <citation type="journal article" date="2016" name="Nat. Commun.">
        <title>Thousands of microbial genomes shed light on interconnected biogeochemical processes in an aquifer system.</title>
        <authorList>
            <person name="Anantharaman K."/>
            <person name="Brown C.T."/>
            <person name="Hug L.A."/>
            <person name="Sharon I."/>
            <person name="Castelle C.J."/>
            <person name="Probst A.J."/>
            <person name="Thomas B.C."/>
            <person name="Singh A."/>
            <person name="Wilkins M.J."/>
            <person name="Karaoz U."/>
            <person name="Brodie E.L."/>
            <person name="Williams K.H."/>
            <person name="Hubbard S.S."/>
            <person name="Banfield J.F."/>
        </authorList>
    </citation>
    <scope>NUCLEOTIDE SEQUENCE [LARGE SCALE GENOMIC DNA]</scope>
</reference>
<evidence type="ECO:0000256" key="5">
    <source>
        <dbReference type="ARBA" id="ARBA00022692"/>
    </source>
</evidence>
<dbReference type="Gene3D" id="2.30.42.10">
    <property type="match status" value="1"/>
</dbReference>
<evidence type="ECO:0000256" key="1">
    <source>
        <dbReference type="ARBA" id="ARBA00001947"/>
    </source>
</evidence>
<dbReference type="Proteomes" id="UP000178086">
    <property type="component" value="Unassembled WGS sequence"/>
</dbReference>
<gene>
    <name evidence="13" type="ORF">A2074_07900</name>
</gene>
<protein>
    <recommendedName>
        <fullName evidence="11">Zinc metalloprotease</fullName>
        <ecNumber evidence="11">3.4.24.-</ecNumber>
    </recommendedName>
</protein>
<keyword evidence="5 11" id="KW-0812">Transmembrane</keyword>
<evidence type="ECO:0000256" key="8">
    <source>
        <dbReference type="ARBA" id="ARBA00022989"/>
    </source>
</evidence>
<dbReference type="NCBIfam" id="TIGR00054">
    <property type="entry name" value="RIP metalloprotease RseP"/>
    <property type="match status" value="1"/>
</dbReference>
<dbReference type="CDD" id="cd06163">
    <property type="entry name" value="S2P-M50_PDZ_RseP-like"/>
    <property type="match status" value="1"/>
</dbReference>
<feature type="domain" description="PDZ" evidence="12">
    <location>
        <begin position="130"/>
        <end position="160"/>
    </location>
</feature>
<dbReference type="PANTHER" id="PTHR42837">
    <property type="entry name" value="REGULATOR OF SIGMA-E PROTEASE RSEP"/>
    <property type="match status" value="1"/>
</dbReference>
<dbReference type="PANTHER" id="PTHR42837:SF2">
    <property type="entry name" value="MEMBRANE METALLOPROTEASE ARASP2, CHLOROPLASTIC-RELATED"/>
    <property type="match status" value="1"/>
</dbReference>
<keyword evidence="4 13" id="KW-0645">Protease</keyword>
<evidence type="ECO:0000256" key="6">
    <source>
        <dbReference type="ARBA" id="ARBA00022801"/>
    </source>
</evidence>
<evidence type="ECO:0000256" key="2">
    <source>
        <dbReference type="ARBA" id="ARBA00004141"/>
    </source>
</evidence>
<comment type="subcellular location">
    <subcellularLocation>
        <location evidence="2">Membrane</location>
        <topology evidence="2">Multi-pass membrane protein</topology>
    </subcellularLocation>
</comment>
<dbReference type="PROSITE" id="PS50106">
    <property type="entry name" value="PDZ"/>
    <property type="match status" value="1"/>
</dbReference>
<evidence type="ECO:0000256" key="10">
    <source>
        <dbReference type="ARBA" id="ARBA00023136"/>
    </source>
</evidence>
<keyword evidence="7 11" id="KW-0862">Zinc</keyword>
<evidence type="ECO:0000256" key="11">
    <source>
        <dbReference type="RuleBase" id="RU362031"/>
    </source>
</evidence>
<dbReference type="InterPro" id="IPR036034">
    <property type="entry name" value="PDZ_sf"/>
</dbReference>
<dbReference type="SUPFAM" id="SSF50156">
    <property type="entry name" value="PDZ domain-like"/>
    <property type="match status" value="1"/>
</dbReference>
<evidence type="ECO:0000259" key="12">
    <source>
        <dbReference type="PROSITE" id="PS50106"/>
    </source>
</evidence>
<evidence type="ECO:0000256" key="4">
    <source>
        <dbReference type="ARBA" id="ARBA00022670"/>
    </source>
</evidence>
<comment type="similarity">
    <text evidence="3 11">Belongs to the peptidase M50B family.</text>
</comment>
<keyword evidence="6 11" id="KW-0378">Hydrolase</keyword>
<dbReference type="InterPro" id="IPR008915">
    <property type="entry name" value="Peptidase_M50"/>
</dbReference>
<dbReference type="InterPro" id="IPR004387">
    <property type="entry name" value="Pept_M50_Zn"/>
</dbReference>
<feature type="transmembrane region" description="Helical" evidence="11">
    <location>
        <begin position="275"/>
        <end position="295"/>
    </location>
</feature>
<keyword evidence="8 11" id="KW-1133">Transmembrane helix</keyword>
<organism evidence="13 14">
    <name type="scientific">Candidatus Aquicultor primus</name>
    <dbReference type="NCBI Taxonomy" id="1797195"/>
    <lineage>
        <taxon>Bacteria</taxon>
        <taxon>Bacillati</taxon>
        <taxon>Actinomycetota</taxon>
        <taxon>Candidatus Aquicultoria</taxon>
        <taxon>Candidatus Aquicultorales</taxon>
        <taxon>Candidatus Aquicultoraceae</taxon>
        <taxon>Candidatus Aquicultor</taxon>
    </lineage>
</organism>
<accession>A0A1F2UU16</accession>
<dbReference type="GO" id="GO:0004222">
    <property type="term" value="F:metalloendopeptidase activity"/>
    <property type="evidence" value="ECO:0007669"/>
    <property type="project" value="InterPro"/>
</dbReference>
<evidence type="ECO:0000256" key="7">
    <source>
        <dbReference type="ARBA" id="ARBA00022833"/>
    </source>
</evidence>
<dbReference type="InterPro" id="IPR001478">
    <property type="entry name" value="PDZ"/>
</dbReference>
<dbReference type="GO" id="GO:0016020">
    <property type="term" value="C:membrane"/>
    <property type="evidence" value="ECO:0007669"/>
    <property type="project" value="UniProtKB-SubCell"/>
</dbReference>
<feature type="transmembrane region" description="Helical" evidence="11">
    <location>
        <begin position="98"/>
        <end position="121"/>
    </location>
</feature>
<dbReference type="EC" id="3.4.24.-" evidence="11"/>
<comment type="cofactor">
    <cofactor evidence="1 11">
        <name>Zn(2+)</name>
        <dbReference type="ChEBI" id="CHEBI:29105"/>
    </cofactor>
</comment>
<dbReference type="EMBL" id="MELI01000053">
    <property type="protein sequence ID" value="OFW34103.1"/>
    <property type="molecule type" value="Genomic_DNA"/>
</dbReference>
<proteinExistence type="inferred from homology"/>
<evidence type="ECO:0000256" key="9">
    <source>
        <dbReference type="ARBA" id="ARBA00023049"/>
    </source>
</evidence>
<evidence type="ECO:0000313" key="14">
    <source>
        <dbReference type="Proteomes" id="UP000178086"/>
    </source>
</evidence>
<dbReference type="GO" id="GO:0046872">
    <property type="term" value="F:metal ion binding"/>
    <property type="evidence" value="ECO:0007669"/>
    <property type="project" value="UniProtKB-KW"/>
</dbReference>
<feature type="transmembrane region" description="Helical" evidence="11">
    <location>
        <begin position="322"/>
        <end position="343"/>
    </location>
</feature>
<evidence type="ECO:0000256" key="3">
    <source>
        <dbReference type="ARBA" id="ARBA00007931"/>
    </source>
</evidence>
<evidence type="ECO:0000313" key="13">
    <source>
        <dbReference type="EMBL" id="OFW34103.1"/>
    </source>
</evidence>
<dbReference type="SMART" id="SM00228">
    <property type="entry name" value="PDZ"/>
    <property type="match status" value="1"/>
</dbReference>
<keyword evidence="11" id="KW-0479">Metal-binding</keyword>
<feature type="transmembrane region" description="Helical" evidence="11">
    <location>
        <begin position="6"/>
        <end position="26"/>
    </location>
</feature>
<keyword evidence="9 11" id="KW-0482">Metalloprotease</keyword>
<sequence length="359" mass="39639">MVAFIGLGLIIFVHEFGHFIAGKLMGLKIREFMFGLPGPRIFSFKWGETEYGATYIPFGGYVRFAGTESELQMEEDEEDRDTPPERKYDTLPKWKKSLVMIAGPVMNLLFPILLVSLLLAVQGQQYLQPVIGEVVKGSAAQEVGIKKGDRIVSANGDDIKTWTDLTDHLRESPGKQVRLTIERGDETLTFTPKLGVKDGRGFLGVSPSEDEKPIVKREPVHLALYKGTLLTYDMTKFLVVTLYHVITQDSGQLTESSRGPVGIIDETARIAEQDFWQFIGVLAFLSINLGVLNLLPIPPLDGGRLAILGVEGIIRRPINKKLVFGINAAGMALLLTLMFYLIVMDVGRIFTRTVGNGGG</sequence>
<dbReference type="CDD" id="cd23081">
    <property type="entry name" value="cpPDZ_EcRseP-like"/>
    <property type="match status" value="1"/>
</dbReference>
<dbReference type="Pfam" id="PF17820">
    <property type="entry name" value="PDZ_6"/>
    <property type="match status" value="1"/>
</dbReference>
<dbReference type="InterPro" id="IPR041489">
    <property type="entry name" value="PDZ_6"/>
</dbReference>